<name>A0A381ZE51_9ZZZZ</name>
<dbReference type="AlphaFoldDB" id="A0A381ZE51"/>
<evidence type="ECO:0000313" key="1">
    <source>
        <dbReference type="EMBL" id="SVA87231.1"/>
    </source>
</evidence>
<reference evidence="1" key="1">
    <citation type="submission" date="2018-05" db="EMBL/GenBank/DDBJ databases">
        <authorList>
            <person name="Lanie J.A."/>
            <person name="Ng W.-L."/>
            <person name="Kazmierczak K.M."/>
            <person name="Andrzejewski T.M."/>
            <person name="Davidsen T.M."/>
            <person name="Wayne K.J."/>
            <person name="Tettelin H."/>
            <person name="Glass J.I."/>
            <person name="Rusch D."/>
            <person name="Podicherti R."/>
            <person name="Tsui H.-C.T."/>
            <person name="Winkler M.E."/>
        </authorList>
    </citation>
    <scope>NUCLEOTIDE SEQUENCE</scope>
</reference>
<accession>A0A381ZE51</accession>
<organism evidence="1">
    <name type="scientific">marine metagenome</name>
    <dbReference type="NCBI Taxonomy" id="408172"/>
    <lineage>
        <taxon>unclassified sequences</taxon>
        <taxon>metagenomes</taxon>
        <taxon>ecological metagenomes</taxon>
    </lineage>
</organism>
<proteinExistence type="predicted"/>
<protein>
    <submittedName>
        <fullName evidence="1">Uncharacterized protein</fullName>
    </submittedName>
</protein>
<sequence>MWCNPFPSEPVLAQETAVNPSTKTDKPLEWAIGFFFGNVELSLELWNIISGISGFDD</sequence>
<gene>
    <name evidence="1" type="ORF">METZ01_LOCUS140085</name>
</gene>
<dbReference type="EMBL" id="UINC01020876">
    <property type="protein sequence ID" value="SVA87231.1"/>
    <property type="molecule type" value="Genomic_DNA"/>
</dbReference>